<organism evidence="2 3">
    <name type="scientific">Cytobacillus oceanisediminis</name>
    <dbReference type="NCBI Taxonomy" id="665099"/>
    <lineage>
        <taxon>Bacteria</taxon>
        <taxon>Bacillati</taxon>
        <taxon>Bacillota</taxon>
        <taxon>Bacilli</taxon>
        <taxon>Bacillales</taxon>
        <taxon>Bacillaceae</taxon>
        <taxon>Cytobacillus</taxon>
    </lineage>
</organism>
<keyword evidence="1" id="KW-0472">Membrane</keyword>
<dbReference type="AlphaFoldDB" id="A0A2V3AFL9"/>
<dbReference type="RefSeq" id="WP_110063489.1">
    <property type="nucleotide sequence ID" value="NZ_QGTW01000001.1"/>
</dbReference>
<comment type="caution">
    <text evidence="2">The sequence shown here is derived from an EMBL/GenBank/DDBJ whole genome shotgun (WGS) entry which is preliminary data.</text>
</comment>
<feature type="transmembrane region" description="Helical" evidence="1">
    <location>
        <begin position="60"/>
        <end position="85"/>
    </location>
</feature>
<dbReference type="OrthoDB" id="2626715at2"/>
<name>A0A2V3AFL9_9BACI</name>
<evidence type="ECO:0000256" key="1">
    <source>
        <dbReference type="SAM" id="Phobius"/>
    </source>
</evidence>
<feature type="transmembrane region" description="Helical" evidence="1">
    <location>
        <begin position="124"/>
        <end position="146"/>
    </location>
</feature>
<dbReference type="Proteomes" id="UP000247150">
    <property type="component" value="Unassembled WGS sequence"/>
</dbReference>
<keyword evidence="1" id="KW-0812">Transmembrane</keyword>
<keyword evidence="1" id="KW-1133">Transmembrane helix</keyword>
<evidence type="ECO:0000313" key="2">
    <source>
        <dbReference type="EMBL" id="PWW32595.1"/>
    </source>
</evidence>
<accession>A0A2V3AFL9</accession>
<gene>
    <name evidence="2" type="ORF">DFO73_101860</name>
</gene>
<dbReference type="EMBL" id="QGTW01000001">
    <property type="protein sequence ID" value="PWW32595.1"/>
    <property type="molecule type" value="Genomic_DNA"/>
</dbReference>
<feature type="transmembrane region" description="Helical" evidence="1">
    <location>
        <begin position="91"/>
        <end position="112"/>
    </location>
</feature>
<evidence type="ECO:0000313" key="3">
    <source>
        <dbReference type="Proteomes" id="UP000247150"/>
    </source>
</evidence>
<protein>
    <submittedName>
        <fullName evidence="2">Uncharacterized protein</fullName>
    </submittedName>
</protein>
<reference evidence="2 3" key="1">
    <citation type="submission" date="2018-05" db="EMBL/GenBank/DDBJ databases">
        <title>Freshwater and sediment microbial communities from various areas in North America, analyzing microbe dynamics in response to fracking.</title>
        <authorList>
            <person name="Lamendella R."/>
        </authorList>
    </citation>
    <scope>NUCLEOTIDE SEQUENCE [LARGE SCALE GENOMIC DNA]</scope>
    <source>
        <strain evidence="2 3">15_TX</strain>
    </source>
</reference>
<feature type="transmembrane region" description="Helical" evidence="1">
    <location>
        <begin position="31"/>
        <end position="48"/>
    </location>
</feature>
<sequence length="157" mass="18181">MGFVLLVFLAWLITVLYTVINKKLTFIENTFVYLFTLVLNINVTWIVYEELKLAEISDRALDYTAFLIHRSITLPLVIVIAINLYRTANTFGSKVVKTALSVLFLVFSIAIARYFDILEYKTWTILYEIIYLSILHLLACYSLKYFENTKTKGVRGA</sequence>
<proteinExistence type="predicted"/>